<dbReference type="SMART" id="SM00249">
    <property type="entry name" value="PHD"/>
    <property type="match status" value="1"/>
</dbReference>
<dbReference type="EMBL" id="BDDD01000956">
    <property type="protein sequence ID" value="GAV72006.1"/>
    <property type="molecule type" value="Genomic_DNA"/>
</dbReference>
<feature type="domain" description="PHD-type" evidence="8">
    <location>
        <begin position="624"/>
        <end position="674"/>
    </location>
</feature>
<dbReference type="InterPro" id="IPR019786">
    <property type="entry name" value="Zinc_finger_PHD-type_CS"/>
</dbReference>
<dbReference type="Pfam" id="PF00628">
    <property type="entry name" value="PHD"/>
    <property type="match status" value="1"/>
</dbReference>
<protein>
    <submittedName>
        <fullName evidence="9">PHD domain-containing protein</fullName>
    </submittedName>
</protein>
<dbReference type="OrthoDB" id="436852at2759"/>
<keyword evidence="5" id="KW-0804">Transcription</keyword>
<dbReference type="Gene3D" id="3.30.40.10">
    <property type="entry name" value="Zinc/RING finger domain, C3HC4 (zinc finger)"/>
    <property type="match status" value="1"/>
</dbReference>
<evidence type="ECO:0000256" key="5">
    <source>
        <dbReference type="ARBA" id="ARBA00023163"/>
    </source>
</evidence>
<organism evidence="9 10">
    <name type="scientific">Cephalotus follicularis</name>
    <name type="common">Albany pitcher plant</name>
    <dbReference type="NCBI Taxonomy" id="3775"/>
    <lineage>
        <taxon>Eukaryota</taxon>
        <taxon>Viridiplantae</taxon>
        <taxon>Streptophyta</taxon>
        <taxon>Embryophyta</taxon>
        <taxon>Tracheophyta</taxon>
        <taxon>Spermatophyta</taxon>
        <taxon>Magnoliopsida</taxon>
        <taxon>eudicotyledons</taxon>
        <taxon>Gunneridae</taxon>
        <taxon>Pentapetalae</taxon>
        <taxon>rosids</taxon>
        <taxon>fabids</taxon>
        <taxon>Oxalidales</taxon>
        <taxon>Cephalotaceae</taxon>
        <taxon>Cephalotus</taxon>
    </lineage>
</organism>
<dbReference type="GO" id="GO:0008270">
    <property type="term" value="F:zinc ion binding"/>
    <property type="evidence" value="ECO:0007669"/>
    <property type="project" value="UniProtKB-KW"/>
</dbReference>
<keyword evidence="2 6" id="KW-0863">Zinc-finger</keyword>
<dbReference type="CDD" id="cd15556">
    <property type="entry name" value="PHD_MMD1_like"/>
    <property type="match status" value="1"/>
</dbReference>
<evidence type="ECO:0000256" key="1">
    <source>
        <dbReference type="ARBA" id="ARBA00022723"/>
    </source>
</evidence>
<dbReference type="InterPro" id="IPR011011">
    <property type="entry name" value="Znf_FYVE_PHD"/>
</dbReference>
<evidence type="ECO:0000313" key="10">
    <source>
        <dbReference type="Proteomes" id="UP000187406"/>
    </source>
</evidence>
<dbReference type="InterPro" id="IPR013083">
    <property type="entry name" value="Znf_RING/FYVE/PHD"/>
</dbReference>
<dbReference type="InterPro" id="IPR059080">
    <property type="entry name" value="WHD_PTC1"/>
</dbReference>
<evidence type="ECO:0000313" key="9">
    <source>
        <dbReference type="EMBL" id="GAV72006.1"/>
    </source>
</evidence>
<keyword evidence="4" id="KW-0805">Transcription regulation</keyword>
<dbReference type="Proteomes" id="UP000187406">
    <property type="component" value="Unassembled WGS sequence"/>
</dbReference>
<evidence type="ECO:0000256" key="2">
    <source>
        <dbReference type="ARBA" id="ARBA00022771"/>
    </source>
</evidence>
<gene>
    <name evidence="9" type="ORF">CFOL_v3_15495</name>
</gene>
<name>A0A1Q3BVK7_CEPFO</name>
<proteinExistence type="predicted"/>
<dbReference type="FunCoup" id="A0A1Q3BVK7">
    <property type="interactions" value="309"/>
</dbReference>
<keyword evidence="3" id="KW-0862">Zinc</keyword>
<evidence type="ECO:0000256" key="6">
    <source>
        <dbReference type="PROSITE-ProRule" id="PRU00146"/>
    </source>
</evidence>
<dbReference type="InterPro" id="IPR058054">
    <property type="entry name" value="Znf_MS1-like"/>
</dbReference>
<keyword evidence="10" id="KW-1185">Reference proteome</keyword>
<dbReference type="PANTHER" id="PTHR46201">
    <property type="entry name" value="PHD FINGER PROTEIN MALE MEIOCYTE DEATH 1-RELATED"/>
    <property type="match status" value="1"/>
</dbReference>
<dbReference type="InterPro" id="IPR019787">
    <property type="entry name" value="Znf_PHD-finger"/>
</dbReference>
<dbReference type="InterPro" id="IPR001965">
    <property type="entry name" value="Znf_PHD"/>
</dbReference>
<reference evidence="10" key="1">
    <citation type="submission" date="2016-04" db="EMBL/GenBank/DDBJ databases">
        <title>Cephalotus genome sequencing.</title>
        <authorList>
            <person name="Fukushima K."/>
            <person name="Hasebe M."/>
            <person name="Fang X."/>
        </authorList>
    </citation>
    <scope>NUCLEOTIDE SEQUENCE [LARGE SCALE GENOMIC DNA]</scope>
    <source>
        <strain evidence="10">cv. St1</strain>
    </source>
</reference>
<sequence>MTFNETSRPLKRIKRSTTATTNNNRVTADHYDFLTFPSAADSVNPGEPFRSGVQGFLSRHARVTFPPSLFPWLLTWQMVLRVAGDVDGPDPTVVVDIVEEDVTRSTRSVYCNQCRVVGWSGNPVCRKRYHFIIRADNNSGGAAATAADGYHKTCPRCQNLLHLSESRCKCCNSVITTDDLEDWVYSQFEDNTHLLHGVIHSNGYGHLLTLNGREGGSKVISGCHIINFWDRLCTVLAVRKVTVMDVSRKYGMEYRILHAITHGHSWYGSWGYEFKSGSYALTVDAYQRAVETLSTIPLSPLLFEGRGHRTRLHAIISFYQSLSESELITIKDLFSFMLRLIHETHRFTTTSKRRKTEYGTSNILCAWTRNDVEHVQQAMIKVLAASACWVTRRALKGVMCKAAYPELLDYCMKHFGGKMAANGMVVHARYNTNSSDIEFRLEHLSFNYGAGLESCYPPEDHIKRDLKFLYDSLLQPETMVSYRPQPTRKCVIDSAVKLLDCKQFIKDYKPDERTTTNPFEIHLWCHVELLDQTKDDPIPPEMIVLPLNATIADLKSEAAKAFQEVYAMFKRFEVEKLLEYGSIEDSITLKFLVGSYGSVRVQGRCSAKHGLIRFRMERGIENWTVDCICGAKDDDGERMLACDTCGVWQHTRCAGIDNSDAIPTKYVCLRCINSYRRKSNILPDSDSKEEANRDSLSSKICRGEATDGPGIDPRLTMTFGVR</sequence>
<dbReference type="Pfam" id="PF25565">
    <property type="entry name" value="Ubiquitin_At1g33420"/>
    <property type="match status" value="1"/>
</dbReference>
<dbReference type="STRING" id="3775.A0A1Q3BVK7"/>
<accession>A0A1Q3BVK7</accession>
<dbReference type="PROSITE" id="PS01359">
    <property type="entry name" value="ZF_PHD_1"/>
    <property type="match status" value="1"/>
</dbReference>
<dbReference type="AlphaFoldDB" id="A0A1Q3BVK7"/>
<dbReference type="PROSITE" id="PS50016">
    <property type="entry name" value="ZF_PHD_2"/>
    <property type="match status" value="1"/>
</dbReference>
<comment type="caution">
    <text evidence="9">The sequence shown here is derived from an EMBL/GenBank/DDBJ whole genome shotgun (WGS) entry which is preliminary data.</text>
</comment>
<evidence type="ECO:0000259" key="8">
    <source>
        <dbReference type="PROSITE" id="PS50016"/>
    </source>
</evidence>
<dbReference type="PANTHER" id="PTHR46201:SF6">
    <property type="entry name" value="PHD FINGER PLANT-LIKE PROTEIN"/>
    <property type="match status" value="1"/>
</dbReference>
<dbReference type="Pfam" id="PF25874">
    <property type="entry name" value="WHD_plant_repro"/>
    <property type="match status" value="1"/>
</dbReference>
<dbReference type="InterPro" id="IPR057765">
    <property type="entry name" value="MS1-like_ubiquitin"/>
</dbReference>
<dbReference type="InParanoid" id="A0A1Q3BVK7"/>
<evidence type="ECO:0000256" key="3">
    <source>
        <dbReference type="ARBA" id="ARBA00022833"/>
    </source>
</evidence>
<evidence type="ECO:0000256" key="4">
    <source>
        <dbReference type="ARBA" id="ARBA00023015"/>
    </source>
</evidence>
<evidence type="ECO:0000256" key="7">
    <source>
        <dbReference type="SAM" id="MobiDB-lite"/>
    </source>
</evidence>
<feature type="region of interest" description="Disordered" evidence="7">
    <location>
        <begin position="1"/>
        <end position="21"/>
    </location>
</feature>
<dbReference type="SUPFAM" id="SSF57903">
    <property type="entry name" value="FYVE/PHD zinc finger"/>
    <property type="match status" value="1"/>
</dbReference>
<keyword evidence="1" id="KW-0479">Metal-binding</keyword>